<dbReference type="Pfam" id="PF00543">
    <property type="entry name" value="P-II"/>
    <property type="match status" value="1"/>
</dbReference>
<dbReference type="PROSITE" id="PS51343">
    <property type="entry name" value="PII_GLNB_DOM"/>
    <property type="match status" value="1"/>
</dbReference>
<dbReference type="SMART" id="SM00938">
    <property type="entry name" value="P-II"/>
    <property type="match status" value="1"/>
</dbReference>
<reference evidence="2" key="2">
    <citation type="submission" date="2020-09" db="EMBL/GenBank/DDBJ databases">
        <authorList>
            <person name="Sun Q."/>
            <person name="Zhou Y."/>
        </authorList>
    </citation>
    <scope>NUCLEOTIDE SEQUENCE</scope>
    <source>
        <strain evidence="2">CGMCC 1.15254</strain>
    </source>
</reference>
<gene>
    <name evidence="2" type="ORF">GCM10011332_01780</name>
</gene>
<dbReference type="InterPro" id="IPR015867">
    <property type="entry name" value="N-reg_PII/ATP_PRibTrfase_C"/>
</dbReference>
<evidence type="ECO:0000313" key="3">
    <source>
        <dbReference type="Proteomes" id="UP000632498"/>
    </source>
</evidence>
<sequence length="116" mass="12220">MNLKLIVAMVADEITNTVIDAAREAGATGATTISSVRGEGLTPEKGFMGLELTAQRDVILFLVAGTQARKILEAICTAGKFDEEPGTGLAFQIDLEDAVGLKTQLPKIMEEIAGEV</sequence>
<evidence type="ECO:0000256" key="1">
    <source>
        <dbReference type="ARBA" id="ARBA00015681"/>
    </source>
</evidence>
<accession>A0A917F4M2</accession>
<dbReference type="GO" id="GO:0006808">
    <property type="term" value="P:regulation of nitrogen utilization"/>
    <property type="evidence" value="ECO:0007669"/>
    <property type="project" value="InterPro"/>
</dbReference>
<reference evidence="2" key="1">
    <citation type="journal article" date="2014" name="Int. J. Syst. Evol. Microbiol.">
        <title>Complete genome sequence of Corynebacterium casei LMG S-19264T (=DSM 44701T), isolated from a smear-ripened cheese.</title>
        <authorList>
            <consortium name="US DOE Joint Genome Institute (JGI-PGF)"/>
            <person name="Walter F."/>
            <person name="Albersmeier A."/>
            <person name="Kalinowski J."/>
            <person name="Ruckert C."/>
        </authorList>
    </citation>
    <scope>NUCLEOTIDE SEQUENCE</scope>
    <source>
        <strain evidence="2">CGMCC 1.15254</strain>
    </source>
</reference>
<keyword evidence="3" id="KW-1185">Reference proteome</keyword>
<dbReference type="Gene3D" id="3.30.70.120">
    <property type="match status" value="1"/>
</dbReference>
<dbReference type="Proteomes" id="UP000632498">
    <property type="component" value="Unassembled WGS sequence"/>
</dbReference>
<dbReference type="InterPro" id="IPR011322">
    <property type="entry name" value="N-reg_PII-like_a/b"/>
</dbReference>
<proteinExistence type="predicted"/>
<comment type="caution">
    <text evidence="2">The sequence shown here is derived from an EMBL/GenBank/DDBJ whole genome shotgun (WGS) entry which is preliminary data.</text>
</comment>
<dbReference type="RefSeq" id="WP_188660116.1">
    <property type="nucleotide sequence ID" value="NZ_BMHV01000001.1"/>
</dbReference>
<dbReference type="EMBL" id="BMHV01000001">
    <property type="protein sequence ID" value="GGF52145.1"/>
    <property type="molecule type" value="Genomic_DNA"/>
</dbReference>
<organism evidence="2 3">
    <name type="scientific">Terasakiella brassicae</name>
    <dbReference type="NCBI Taxonomy" id="1634917"/>
    <lineage>
        <taxon>Bacteria</taxon>
        <taxon>Pseudomonadati</taxon>
        <taxon>Pseudomonadota</taxon>
        <taxon>Alphaproteobacteria</taxon>
        <taxon>Rhodospirillales</taxon>
        <taxon>Terasakiellaceae</taxon>
        <taxon>Terasakiella</taxon>
    </lineage>
</organism>
<dbReference type="GO" id="GO:0030234">
    <property type="term" value="F:enzyme regulator activity"/>
    <property type="evidence" value="ECO:0007669"/>
    <property type="project" value="InterPro"/>
</dbReference>
<protein>
    <recommendedName>
        <fullName evidence="1">Nitrogen regulatory protein P-II</fullName>
    </recommendedName>
</protein>
<dbReference type="InterPro" id="IPR002187">
    <property type="entry name" value="N-reg_PII"/>
</dbReference>
<name>A0A917F4M2_9PROT</name>
<dbReference type="SUPFAM" id="SSF54913">
    <property type="entry name" value="GlnB-like"/>
    <property type="match status" value="1"/>
</dbReference>
<dbReference type="AlphaFoldDB" id="A0A917F4M2"/>
<evidence type="ECO:0000313" key="2">
    <source>
        <dbReference type="EMBL" id="GGF52145.1"/>
    </source>
</evidence>